<evidence type="ECO:0000259" key="2">
    <source>
        <dbReference type="Pfam" id="PF01738"/>
    </source>
</evidence>
<feature type="domain" description="Dienelactone hydrolase" evidence="2">
    <location>
        <begin position="36"/>
        <end position="78"/>
    </location>
</feature>
<evidence type="ECO:0000256" key="1">
    <source>
        <dbReference type="SAM" id="SignalP"/>
    </source>
</evidence>
<reference evidence="3 4" key="1">
    <citation type="submission" date="2016-05" db="EMBL/GenBank/DDBJ databases">
        <title>Single-cell genome of chain-forming Candidatus Thiomargarita nelsonii and comparison to other large sulfur-oxidizing bacteria.</title>
        <authorList>
            <person name="Winkel M."/>
            <person name="Salman V."/>
            <person name="Woyke T."/>
            <person name="Schulz-Vogt H."/>
            <person name="Richter M."/>
            <person name="Flood B."/>
            <person name="Bailey J."/>
            <person name="Amann R."/>
            <person name="Mussmann M."/>
        </authorList>
    </citation>
    <scope>NUCLEOTIDE SEQUENCE [LARGE SCALE GENOMIC DNA]</scope>
    <source>
        <strain evidence="3 4">THI036</strain>
    </source>
</reference>
<sequence>MMKQLLTVIMFVFFSLTVLAEVQTQEITYKVGNNEFTGYLAYDDAISGKRPGIIVVHEWWGHNDYARKRAKMLAELGYT</sequence>
<organism evidence="3 4">
    <name type="scientific">Candidatus Thiomargarita nelsonii</name>
    <dbReference type="NCBI Taxonomy" id="1003181"/>
    <lineage>
        <taxon>Bacteria</taxon>
        <taxon>Pseudomonadati</taxon>
        <taxon>Pseudomonadota</taxon>
        <taxon>Gammaproteobacteria</taxon>
        <taxon>Thiotrichales</taxon>
        <taxon>Thiotrichaceae</taxon>
        <taxon>Thiomargarita</taxon>
    </lineage>
</organism>
<dbReference type="SUPFAM" id="SSF53474">
    <property type="entry name" value="alpha/beta-Hydrolases"/>
    <property type="match status" value="1"/>
</dbReference>
<keyword evidence="3" id="KW-0378">Hydrolase</keyword>
<keyword evidence="4" id="KW-1185">Reference proteome</keyword>
<feature type="non-terminal residue" evidence="3">
    <location>
        <position position="79"/>
    </location>
</feature>
<dbReference type="EMBL" id="LUTY01002896">
    <property type="protein sequence ID" value="OAD19215.1"/>
    <property type="molecule type" value="Genomic_DNA"/>
</dbReference>
<evidence type="ECO:0000313" key="3">
    <source>
        <dbReference type="EMBL" id="OAD19215.1"/>
    </source>
</evidence>
<proteinExistence type="predicted"/>
<evidence type="ECO:0000313" key="4">
    <source>
        <dbReference type="Proteomes" id="UP000076962"/>
    </source>
</evidence>
<dbReference type="GO" id="GO:0016787">
    <property type="term" value="F:hydrolase activity"/>
    <property type="evidence" value="ECO:0007669"/>
    <property type="project" value="UniProtKB-KW"/>
</dbReference>
<keyword evidence="1" id="KW-0732">Signal</keyword>
<dbReference type="InterPro" id="IPR029058">
    <property type="entry name" value="AB_hydrolase_fold"/>
</dbReference>
<accession>A0A176RU09</accession>
<dbReference type="PANTHER" id="PTHR22946:SF0">
    <property type="entry name" value="DIENELACTONE HYDROLASE DOMAIN-CONTAINING PROTEIN"/>
    <property type="match status" value="1"/>
</dbReference>
<dbReference type="Proteomes" id="UP000076962">
    <property type="component" value="Unassembled WGS sequence"/>
</dbReference>
<protein>
    <submittedName>
        <fullName evidence="3">Dienelactone hydrolase family protein</fullName>
    </submittedName>
</protein>
<dbReference type="InterPro" id="IPR002925">
    <property type="entry name" value="Dienelactn_hydro"/>
</dbReference>
<feature type="signal peptide" evidence="1">
    <location>
        <begin position="1"/>
        <end position="20"/>
    </location>
</feature>
<dbReference type="PANTHER" id="PTHR22946">
    <property type="entry name" value="DIENELACTONE HYDROLASE DOMAIN-CONTAINING PROTEIN-RELATED"/>
    <property type="match status" value="1"/>
</dbReference>
<gene>
    <name evidence="3" type="ORF">THIOM_005168</name>
</gene>
<dbReference type="AlphaFoldDB" id="A0A176RU09"/>
<name>A0A176RU09_9GAMM</name>
<dbReference type="InterPro" id="IPR050261">
    <property type="entry name" value="FrsA_esterase"/>
</dbReference>
<comment type="caution">
    <text evidence="3">The sequence shown here is derived from an EMBL/GenBank/DDBJ whole genome shotgun (WGS) entry which is preliminary data.</text>
</comment>
<dbReference type="Gene3D" id="3.40.50.1820">
    <property type="entry name" value="alpha/beta hydrolase"/>
    <property type="match status" value="1"/>
</dbReference>
<dbReference type="Pfam" id="PF01738">
    <property type="entry name" value="DLH"/>
    <property type="match status" value="1"/>
</dbReference>
<feature type="chain" id="PRO_5008048921" evidence="1">
    <location>
        <begin position="21"/>
        <end position="79"/>
    </location>
</feature>